<gene>
    <name evidence="2" type="ORF">M2319_004043</name>
</gene>
<feature type="compositionally biased region" description="Basic and acidic residues" evidence="1">
    <location>
        <begin position="271"/>
        <end position="280"/>
    </location>
</feature>
<dbReference type="EMBL" id="JAOQNS010000014">
    <property type="protein sequence ID" value="MCW2309684.1"/>
    <property type="molecule type" value="Genomic_DNA"/>
</dbReference>
<feature type="compositionally biased region" description="Polar residues" evidence="1">
    <location>
        <begin position="318"/>
        <end position="329"/>
    </location>
</feature>
<evidence type="ECO:0000256" key="1">
    <source>
        <dbReference type="SAM" id="MobiDB-lite"/>
    </source>
</evidence>
<dbReference type="RefSeq" id="WP_264603264.1">
    <property type="nucleotide sequence ID" value="NZ_JAOQNS010000014.1"/>
</dbReference>
<name>A0ABT3HH17_9HYPH</name>
<evidence type="ECO:0000313" key="3">
    <source>
        <dbReference type="Proteomes" id="UP001209755"/>
    </source>
</evidence>
<sequence>MSMDIVDNDTGEIVESGFDVSKSLAVGLTRAEIDQQIASAHAYPRTLKRVASQIMNLATLDEDTAAECMYALPRGGKPIKGPSVRFAEILRQAYGNCRSAARVVHVDRAEKYVEAEGIFHDLETNSATSVRVRRRISGKDGRTYNDDMIVVTGNAACAIALRNATLSGIPKALWRRAYESVQSVIAGDVTTLSENREKAIQAFAVYGVTPDEIFAALGVDGNEDVTIDHIVTLRGMFSAIKNGEATVEEMFARQANTAEDKAAAERLKERVAAKKKDREGFSAAKGTVDASMSEASTGNSKKAPADAADHVSTEEKALQSTDSGDQESSVAAEALSGEGPASSDNASPPPHEEGGVVLSLPERINKALWDCESAEQIEVVYEEAFAEEVNQTLNDSGLDRSVFTDIVNAHRDSIAGKTSAEETQAKIRELVNSANLALKKSSGG</sequence>
<feature type="compositionally biased region" description="Basic and acidic residues" evidence="1">
    <location>
        <begin position="303"/>
        <end position="317"/>
    </location>
</feature>
<reference evidence="3" key="1">
    <citation type="submission" date="2023-07" db="EMBL/GenBank/DDBJ databases">
        <title>Genome sequencing of Purple Non-Sulfur Bacteria from various extreme environments.</title>
        <authorList>
            <person name="Mayer M."/>
        </authorList>
    </citation>
    <scope>NUCLEOTIDE SEQUENCE [LARGE SCALE GENOMIC DNA]</scope>
    <source>
        <strain evidence="3">DSM 17935</strain>
    </source>
</reference>
<organism evidence="2 3">
    <name type="scientific">Rhodobium gokarnense</name>
    <dbReference type="NCBI Taxonomy" id="364296"/>
    <lineage>
        <taxon>Bacteria</taxon>
        <taxon>Pseudomonadati</taxon>
        <taxon>Pseudomonadota</taxon>
        <taxon>Alphaproteobacteria</taxon>
        <taxon>Hyphomicrobiales</taxon>
        <taxon>Rhodobiaceae</taxon>
        <taxon>Rhodobium</taxon>
    </lineage>
</organism>
<keyword evidence="3" id="KW-1185">Reference proteome</keyword>
<feature type="region of interest" description="Disordered" evidence="1">
    <location>
        <begin position="271"/>
        <end position="356"/>
    </location>
</feature>
<dbReference type="Proteomes" id="UP001209755">
    <property type="component" value="Unassembled WGS sequence"/>
</dbReference>
<comment type="caution">
    <text evidence="2">The sequence shown here is derived from an EMBL/GenBank/DDBJ whole genome shotgun (WGS) entry which is preliminary data.</text>
</comment>
<accession>A0ABT3HH17</accession>
<proteinExistence type="predicted"/>
<protein>
    <submittedName>
        <fullName evidence="2">Uncharacterized protein</fullName>
    </submittedName>
</protein>
<evidence type="ECO:0000313" key="2">
    <source>
        <dbReference type="EMBL" id="MCW2309684.1"/>
    </source>
</evidence>